<feature type="compositionally biased region" description="Basic and acidic residues" evidence="1">
    <location>
        <begin position="354"/>
        <end position="363"/>
    </location>
</feature>
<feature type="compositionally biased region" description="Polar residues" evidence="1">
    <location>
        <begin position="268"/>
        <end position="284"/>
    </location>
</feature>
<feature type="compositionally biased region" description="Polar residues" evidence="1">
    <location>
        <begin position="213"/>
        <end position="243"/>
    </location>
</feature>
<evidence type="ECO:0000256" key="1">
    <source>
        <dbReference type="SAM" id="MobiDB-lite"/>
    </source>
</evidence>
<reference evidence="2" key="1">
    <citation type="submission" date="2022-07" db="EMBL/GenBank/DDBJ databases">
        <title>Genome Sequence of Physisporinus lineatus.</title>
        <authorList>
            <person name="Buettner E."/>
        </authorList>
    </citation>
    <scope>NUCLEOTIDE SEQUENCE</scope>
    <source>
        <strain evidence="2">VT162</strain>
    </source>
</reference>
<accession>A0AAD5V9K2</accession>
<gene>
    <name evidence="2" type="ORF">NLI96_g2779</name>
</gene>
<feature type="region of interest" description="Disordered" evidence="1">
    <location>
        <begin position="32"/>
        <end position="117"/>
    </location>
</feature>
<sequence length="363" mass="39084">MLYHQIARVSPSTRALLRPSVCRGIRPYSLSKGWGRDPLHQTREASKSAKAHPSTATPYDAATSETIPGKKANRDGYSGNPEGIGMADQVGSQSASADKFLNPNSYEGMTGEERITPPSAADALKKKLGFKTTVGEDKQNRGGGEGVTGTGRPRFDSGKRLFSSMRPLMVDRTTKGQAPHQSRQPKERTNGEQNPHLKHSLPGSPGGKSGKGNASQNPTLPSHQFGEKNQQSSTKRTFSSSAVNREKKPKHTAETYFKDVDSSPPTSPKTHQVDPSGTGAQVQRPNEAVSEDFSQAGMQTKEYQTVDKEAPYDVPAPGSAKDQRLRYGGKPNVNYGETGDQVSRPDEGPQGSDKGGRKPERGD</sequence>
<feature type="compositionally biased region" description="Basic and acidic residues" evidence="1">
    <location>
        <begin position="34"/>
        <end position="47"/>
    </location>
</feature>
<evidence type="ECO:0000313" key="3">
    <source>
        <dbReference type="Proteomes" id="UP001212997"/>
    </source>
</evidence>
<feature type="region of interest" description="Disordered" evidence="1">
    <location>
        <begin position="131"/>
        <end position="363"/>
    </location>
</feature>
<dbReference type="AlphaFoldDB" id="A0AAD5V9K2"/>
<feature type="compositionally biased region" description="Polar residues" evidence="1">
    <location>
        <begin position="292"/>
        <end position="303"/>
    </location>
</feature>
<feature type="compositionally biased region" description="Basic and acidic residues" evidence="1">
    <location>
        <begin position="251"/>
        <end position="261"/>
    </location>
</feature>
<feature type="compositionally biased region" description="Polar residues" evidence="1">
    <location>
        <begin position="90"/>
        <end position="107"/>
    </location>
</feature>
<dbReference type="EMBL" id="JANAWD010000065">
    <property type="protein sequence ID" value="KAJ3488508.1"/>
    <property type="molecule type" value="Genomic_DNA"/>
</dbReference>
<dbReference type="Proteomes" id="UP001212997">
    <property type="component" value="Unassembled WGS sequence"/>
</dbReference>
<keyword evidence="3" id="KW-1185">Reference proteome</keyword>
<name>A0AAD5V9K2_9APHY</name>
<protein>
    <submittedName>
        <fullName evidence="2">Uncharacterized protein</fullName>
    </submittedName>
</protein>
<evidence type="ECO:0000313" key="2">
    <source>
        <dbReference type="EMBL" id="KAJ3488508.1"/>
    </source>
</evidence>
<comment type="caution">
    <text evidence="2">The sequence shown here is derived from an EMBL/GenBank/DDBJ whole genome shotgun (WGS) entry which is preliminary data.</text>
</comment>
<organism evidence="2 3">
    <name type="scientific">Meripilus lineatus</name>
    <dbReference type="NCBI Taxonomy" id="2056292"/>
    <lineage>
        <taxon>Eukaryota</taxon>
        <taxon>Fungi</taxon>
        <taxon>Dikarya</taxon>
        <taxon>Basidiomycota</taxon>
        <taxon>Agaricomycotina</taxon>
        <taxon>Agaricomycetes</taxon>
        <taxon>Polyporales</taxon>
        <taxon>Meripilaceae</taxon>
        <taxon>Meripilus</taxon>
    </lineage>
</organism>
<proteinExistence type="predicted"/>